<dbReference type="EMBL" id="JAUJEA010000001">
    <property type="protein sequence ID" value="MDN5200043.1"/>
    <property type="molecule type" value="Genomic_DNA"/>
</dbReference>
<dbReference type="GO" id="GO:0016787">
    <property type="term" value="F:hydrolase activity"/>
    <property type="evidence" value="ECO:0007669"/>
    <property type="project" value="UniProtKB-KW"/>
</dbReference>
<gene>
    <name evidence="2" type="ORF">QQ008_01690</name>
</gene>
<name>A0ABT8KJX5_9BACT</name>
<dbReference type="InterPro" id="IPR022742">
    <property type="entry name" value="Hydrolase_4"/>
</dbReference>
<dbReference type="Gene3D" id="3.40.50.1820">
    <property type="entry name" value="alpha/beta hydrolase"/>
    <property type="match status" value="1"/>
</dbReference>
<evidence type="ECO:0000313" key="3">
    <source>
        <dbReference type="Proteomes" id="UP001172082"/>
    </source>
</evidence>
<reference evidence="2" key="1">
    <citation type="submission" date="2023-06" db="EMBL/GenBank/DDBJ databases">
        <title>Genomic of Parafulvivirga corallium.</title>
        <authorList>
            <person name="Wang G."/>
        </authorList>
    </citation>
    <scope>NUCLEOTIDE SEQUENCE</scope>
    <source>
        <strain evidence="2">BMA10</strain>
    </source>
</reference>
<keyword evidence="2" id="KW-0378">Hydrolase</keyword>
<dbReference type="RefSeq" id="WP_346750070.1">
    <property type="nucleotide sequence ID" value="NZ_JAUJEA010000001.1"/>
</dbReference>
<evidence type="ECO:0000313" key="2">
    <source>
        <dbReference type="EMBL" id="MDN5200043.1"/>
    </source>
</evidence>
<dbReference type="InterPro" id="IPR029058">
    <property type="entry name" value="AB_hydrolase_fold"/>
</dbReference>
<keyword evidence="3" id="KW-1185">Reference proteome</keyword>
<feature type="domain" description="Serine aminopeptidase S33" evidence="1">
    <location>
        <begin position="29"/>
        <end position="146"/>
    </location>
</feature>
<dbReference type="Pfam" id="PF12146">
    <property type="entry name" value="Hydrolase_4"/>
    <property type="match status" value="1"/>
</dbReference>
<evidence type="ECO:0000259" key="1">
    <source>
        <dbReference type="Pfam" id="PF12146"/>
    </source>
</evidence>
<sequence>MDVKENFQTIHFKSKDELLITADFYPVEKSKGFILLCHRSHCNRGEYRETAPEFNSLGFSCLAIDQRSGMKVFGVINETAAQAKLEKLPTGYLDAKQDIEAAVDYAFELNENKPIIILGSSYSASLALLISTKNEKIKAVITFSPGEYLKGVNLAEEIKSIDKPTYVTSAKKEVEDVKNVMRFTNTKYITQFEPEAEGFHGSKTLWASVKGHESFWESLKYFLSDL</sequence>
<proteinExistence type="predicted"/>
<accession>A0ABT8KJX5</accession>
<protein>
    <submittedName>
        <fullName evidence="2">Alpha/beta hydrolase</fullName>
    </submittedName>
</protein>
<organism evidence="2 3">
    <name type="scientific">Splendidivirga corallicola</name>
    <dbReference type="NCBI Taxonomy" id="3051826"/>
    <lineage>
        <taxon>Bacteria</taxon>
        <taxon>Pseudomonadati</taxon>
        <taxon>Bacteroidota</taxon>
        <taxon>Cytophagia</taxon>
        <taxon>Cytophagales</taxon>
        <taxon>Splendidivirgaceae</taxon>
        <taxon>Splendidivirga</taxon>
    </lineage>
</organism>
<dbReference type="Proteomes" id="UP001172082">
    <property type="component" value="Unassembled WGS sequence"/>
</dbReference>
<keyword evidence="2" id="KW-0614">Plasmid</keyword>
<dbReference type="SUPFAM" id="SSF53474">
    <property type="entry name" value="alpha/beta-Hydrolases"/>
    <property type="match status" value="1"/>
</dbReference>
<comment type="caution">
    <text evidence="2">The sequence shown here is derived from an EMBL/GenBank/DDBJ whole genome shotgun (WGS) entry which is preliminary data.</text>
</comment>